<reference evidence="1 2" key="1">
    <citation type="journal article" date="2016" name="Sci. Rep.">
        <title>The Dendrobium catenatum Lindl. genome sequence provides insights into polysaccharide synthase, floral development and adaptive evolution.</title>
        <authorList>
            <person name="Zhang G.Q."/>
            <person name="Xu Q."/>
            <person name="Bian C."/>
            <person name="Tsai W.C."/>
            <person name="Yeh C.M."/>
            <person name="Liu K.W."/>
            <person name="Yoshida K."/>
            <person name="Zhang L.S."/>
            <person name="Chang S.B."/>
            <person name="Chen F."/>
            <person name="Shi Y."/>
            <person name="Su Y.Y."/>
            <person name="Zhang Y.Q."/>
            <person name="Chen L.J."/>
            <person name="Yin Y."/>
            <person name="Lin M."/>
            <person name="Huang H."/>
            <person name="Deng H."/>
            <person name="Wang Z.W."/>
            <person name="Zhu S.L."/>
            <person name="Zhao X."/>
            <person name="Deng C."/>
            <person name="Niu S.C."/>
            <person name="Huang J."/>
            <person name="Wang M."/>
            <person name="Liu G.H."/>
            <person name="Yang H.J."/>
            <person name="Xiao X.J."/>
            <person name="Hsiao Y.Y."/>
            <person name="Wu W.L."/>
            <person name="Chen Y.Y."/>
            <person name="Mitsuda N."/>
            <person name="Ohme-Takagi M."/>
            <person name="Luo Y.B."/>
            <person name="Van de Peer Y."/>
            <person name="Liu Z.J."/>
        </authorList>
    </citation>
    <scope>NUCLEOTIDE SEQUENCE [LARGE SCALE GENOMIC DNA]</scope>
    <source>
        <tissue evidence="1">The whole plant</tissue>
    </source>
</reference>
<reference evidence="1 2" key="2">
    <citation type="journal article" date="2017" name="Nature">
        <title>The Apostasia genome and the evolution of orchids.</title>
        <authorList>
            <person name="Zhang G.Q."/>
            <person name="Liu K.W."/>
            <person name="Li Z."/>
            <person name="Lohaus R."/>
            <person name="Hsiao Y.Y."/>
            <person name="Niu S.C."/>
            <person name="Wang J.Y."/>
            <person name="Lin Y.C."/>
            <person name="Xu Q."/>
            <person name="Chen L.J."/>
            <person name="Yoshida K."/>
            <person name="Fujiwara S."/>
            <person name="Wang Z.W."/>
            <person name="Zhang Y.Q."/>
            <person name="Mitsuda N."/>
            <person name="Wang M."/>
            <person name="Liu G.H."/>
            <person name="Pecoraro L."/>
            <person name="Huang H.X."/>
            <person name="Xiao X.J."/>
            <person name="Lin M."/>
            <person name="Wu X.Y."/>
            <person name="Wu W.L."/>
            <person name="Chen Y.Y."/>
            <person name="Chang S.B."/>
            <person name="Sakamoto S."/>
            <person name="Ohme-Takagi M."/>
            <person name="Yagi M."/>
            <person name="Zeng S.J."/>
            <person name="Shen C.Y."/>
            <person name="Yeh C.M."/>
            <person name="Luo Y.B."/>
            <person name="Tsai W.C."/>
            <person name="Van de Peer Y."/>
            <person name="Liu Z.J."/>
        </authorList>
    </citation>
    <scope>NUCLEOTIDE SEQUENCE [LARGE SCALE GENOMIC DNA]</scope>
    <source>
        <tissue evidence="1">The whole plant</tissue>
    </source>
</reference>
<evidence type="ECO:0000313" key="2">
    <source>
        <dbReference type="Proteomes" id="UP000233837"/>
    </source>
</evidence>
<dbReference type="Proteomes" id="UP000233837">
    <property type="component" value="Unassembled WGS sequence"/>
</dbReference>
<gene>
    <name evidence="1" type="ORF">MA16_Dca019670</name>
</gene>
<evidence type="ECO:0000313" key="1">
    <source>
        <dbReference type="EMBL" id="PKU81672.1"/>
    </source>
</evidence>
<accession>A0A2I0X184</accession>
<sequence length="440" mass="48957">MNASRPTGPLRPNGRGSNGIVIREGELPRCRQAPVDGNGKKVLVENMVGKEIFGVKGNPGLAILELSASDDLILRENNFSGVLDTIKGYNIDDDLSSVEVLKENEVVDDHTKEPMHTEFWKNKSNEVKLSKELRSLGPVDVDYKKKKSPGNSPGRLKFGLIVQADLTIVLDDMIADPGIVLDDNLKFSIPKLSKAAISFYFELIILADTRLKSLVEDKVLNVDFPEEDAKIKEGYEDALSQDLNLIVEPLVAQNSNFDFNPSQALVAENNADIVDNGMVIDPFENAKIFVDQTLIAEDLKIQNSNFEIPQIQEEDKEADNSETKLLADQTLNDLLTKSKFVEVQNSVLTPTNATRTFEMDDINEVTKGVYNETITPSTISLKFKKIVLLKDNTKENGSFGSKHKLFKELQALGQVKDLPRSRIADLKMKNFMRGSSHLTH</sequence>
<name>A0A2I0X184_9ASPA</name>
<dbReference type="AlphaFoldDB" id="A0A2I0X184"/>
<organism evidence="1 2">
    <name type="scientific">Dendrobium catenatum</name>
    <dbReference type="NCBI Taxonomy" id="906689"/>
    <lineage>
        <taxon>Eukaryota</taxon>
        <taxon>Viridiplantae</taxon>
        <taxon>Streptophyta</taxon>
        <taxon>Embryophyta</taxon>
        <taxon>Tracheophyta</taxon>
        <taxon>Spermatophyta</taxon>
        <taxon>Magnoliopsida</taxon>
        <taxon>Liliopsida</taxon>
        <taxon>Asparagales</taxon>
        <taxon>Orchidaceae</taxon>
        <taxon>Epidendroideae</taxon>
        <taxon>Malaxideae</taxon>
        <taxon>Dendrobiinae</taxon>
        <taxon>Dendrobium</taxon>
    </lineage>
</organism>
<dbReference type="EMBL" id="KZ502231">
    <property type="protein sequence ID" value="PKU81672.1"/>
    <property type="molecule type" value="Genomic_DNA"/>
</dbReference>
<keyword evidence="2" id="KW-1185">Reference proteome</keyword>
<protein>
    <submittedName>
        <fullName evidence="1">Uncharacterized protein</fullName>
    </submittedName>
</protein>
<proteinExistence type="predicted"/>